<proteinExistence type="predicted"/>
<dbReference type="InterPro" id="IPR006342">
    <property type="entry name" value="FkbM_mtfrase"/>
</dbReference>
<sequence>MLPLEGYLRVVSALFFLSYRLRLGRRSRATEYVYHLPRLVRPGDTVIDIGANLGYYARPLSRLVGLTGKVYAVEPVPVVCRVLRHNLQRCPNVEILNYALGTETKTVAMSNDSAEKSGYLGTGQNFVGESASSHAVSFTAQMRRGSELFATLDRLDFIKCDVEGYELHIMREIRPLLEHFRPTVLIETGGENRQQIIALFTELGYRGYTLVNGAERPLTPDTDKDIIFRQA</sequence>
<accession>A0A9D2RHH4</accession>
<keyword evidence="2" id="KW-0808">Transferase</keyword>
<dbReference type="InterPro" id="IPR029063">
    <property type="entry name" value="SAM-dependent_MTases_sf"/>
</dbReference>
<gene>
    <name evidence="2" type="ORF">H9779_05615</name>
</gene>
<dbReference type="Gene3D" id="3.40.50.150">
    <property type="entry name" value="Vaccinia Virus protein VP39"/>
    <property type="match status" value="1"/>
</dbReference>
<protein>
    <submittedName>
        <fullName evidence="2">FkbM family methyltransferase</fullName>
    </submittedName>
</protein>
<reference evidence="2" key="2">
    <citation type="submission" date="2021-04" db="EMBL/GenBank/DDBJ databases">
        <authorList>
            <person name="Gilroy R."/>
        </authorList>
    </citation>
    <scope>NUCLEOTIDE SEQUENCE</scope>
    <source>
        <strain evidence="2">CHK169-11906</strain>
    </source>
</reference>
<name>A0A9D2RHH4_9BACT</name>
<dbReference type="Pfam" id="PF05050">
    <property type="entry name" value="Methyltransf_21"/>
    <property type="match status" value="1"/>
</dbReference>
<dbReference type="InterPro" id="IPR052514">
    <property type="entry name" value="SAM-dependent_MTase"/>
</dbReference>
<keyword evidence="2" id="KW-0489">Methyltransferase</keyword>
<evidence type="ECO:0000313" key="3">
    <source>
        <dbReference type="Proteomes" id="UP000824259"/>
    </source>
</evidence>
<dbReference type="Proteomes" id="UP000824259">
    <property type="component" value="Unassembled WGS sequence"/>
</dbReference>
<dbReference type="PANTHER" id="PTHR34203:SF15">
    <property type="entry name" value="SLL1173 PROTEIN"/>
    <property type="match status" value="1"/>
</dbReference>
<evidence type="ECO:0000313" key="2">
    <source>
        <dbReference type="EMBL" id="HJA99061.1"/>
    </source>
</evidence>
<dbReference type="GO" id="GO:0032259">
    <property type="term" value="P:methylation"/>
    <property type="evidence" value="ECO:0007669"/>
    <property type="project" value="UniProtKB-KW"/>
</dbReference>
<organism evidence="2 3">
    <name type="scientific">Candidatus Alistipes avicola</name>
    <dbReference type="NCBI Taxonomy" id="2838432"/>
    <lineage>
        <taxon>Bacteria</taxon>
        <taxon>Pseudomonadati</taxon>
        <taxon>Bacteroidota</taxon>
        <taxon>Bacteroidia</taxon>
        <taxon>Bacteroidales</taxon>
        <taxon>Rikenellaceae</taxon>
        <taxon>Alistipes</taxon>
    </lineage>
</organism>
<evidence type="ECO:0000259" key="1">
    <source>
        <dbReference type="Pfam" id="PF05050"/>
    </source>
</evidence>
<dbReference type="GO" id="GO:0008168">
    <property type="term" value="F:methyltransferase activity"/>
    <property type="evidence" value="ECO:0007669"/>
    <property type="project" value="UniProtKB-KW"/>
</dbReference>
<dbReference type="SUPFAM" id="SSF53335">
    <property type="entry name" value="S-adenosyl-L-methionine-dependent methyltransferases"/>
    <property type="match status" value="1"/>
</dbReference>
<dbReference type="PANTHER" id="PTHR34203">
    <property type="entry name" value="METHYLTRANSFERASE, FKBM FAMILY PROTEIN"/>
    <property type="match status" value="1"/>
</dbReference>
<comment type="caution">
    <text evidence="2">The sequence shown here is derived from an EMBL/GenBank/DDBJ whole genome shotgun (WGS) entry which is preliminary data.</text>
</comment>
<dbReference type="NCBIfam" id="TIGR01444">
    <property type="entry name" value="fkbM_fam"/>
    <property type="match status" value="1"/>
</dbReference>
<dbReference type="EMBL" id="DWYR01000013">
    <property type="protein sequence ID" value="HJA99061.1"/>
    <property type="molecule type" value="Genomic_DNA"/>
</dbReference>
<feature type="domain" description="Methyltransferase FkbM" evidence="1">
    <location>
        <begin position="48"/>
        <end position="206"/>
    </location>
</feature>
<reference evidence="2" key="1">
    <citation type="journal article" date="2021" name="PeerJ">
        <title>Extensive microbial diversity within the chicken gut microbiome revealed by metagenomics and culture.</title>
        <authorList>
            <person name="Gilroy R."/>
            <person name="Ravi A."/>
            <person name="Getino M."/>
            <person name="Pursley I."/>
            <person name="Horton D.L."/>
            <person name="Alikhan N.F."/>
            <person name="Baker D."/>
            <person name="Gharbi K."/>
            <person name="Hall N."/>
            <person name="Watson M."/>
            <person name="Adriaenssens E.M."/>
            <person name="Foster-Nyarko E."/>
            <person name="Jarju S."/>
            <person name="Secka A."/>
            <person name="Antonio M."/>
            <person name="Oren A."/>
            <person name="Chaudhuri R.R."/>
            <person name="La Ragione R."/>
            <person name="Hildebrand F."/>
            <person name="Pallen M.J."/>
        </authorList>
    </citation>
    <scope>NUCLEOTIDE SEQUENCE</scope>
    <source>
        <strain evidence="2">CHK169-11906</strain>
    </source>
</reference>
<dbReference type="AlphaFoldDB" id="A0A9D2RHH4"/>